<keyword evidence="1" id="KW-0812">Transmembrane</keyword>
<keyword evidence="1" id="KW-1133">Transmembrane helix</keyword>
<accession>A0A2I2FKJ3</accession>
<evidence type="ECO:0000313" key="3">
    <source>
        <dbReference type="Proteomes" id="UP000234585"/>
    </source>
</evidence>
<dbReference type="EMBL" id="KZ559122">
    <property type="protein sequence ID" value="PLB41140.1"/>
    <property type="molecule type" value="Genomic_DNA"/>
</dbReference>
<dbReference type="Proteomes" id="UP000234585">
    <property type="component" value="Unassembled WGS sequence"/>
</dbReference>
<feature type="transmembrane region" description="Helical" evidence="1">
    <location>
        <begin position="53"/>
        <end position="76"/>
    </location>
</feature>
<dbReference type="AlphaFoldDB" id="A0A2I2FKJ3"/>
<dbReference type="GeneID" id="36526935"/>
<proteinExistence type="predicted"/>
<dbReference type="RefSeq" id="XP_024675152.1">
    <property type="nucleotide sequence ID" value="XM_024819775.1"/>
</dbReference>
<protein>
    <submittedName>
        <fullName evidence="2">Uncharacterized protein</fullName>
    </submittedName>
</protein>
<sequence length="132" mass="15059">MVYPKPAQGTSHLTCVQQGFWFHLDLFFFSFYIFLFSTCSLNHTPSFSARAFFLSWKAFIFFIRFFLCLATCVSPCRPATSLGPTRYHARCSVESLIHSCLILVVHFYHSIALTFPVLVCPLGVLQLDNVCT</sequence>
<evidence type="ECO:0000313" key="2">
    <source>
        <dbReference type="EMBL" id="PLB41140.1"/>
    </source>
</evidence>
<keyword evidence="3" id="KW-1185">Reference proteome</keyword>
<organism evidence="2 3">
    <name type="scientific">Aspergillus candidus</name>
    <dbReference type="NCBI Taxonomy" id="41067"/>
    <lineage>
        <taxon>Eukaryota</taxon>
        <taxon>Fungi</taxon>
        <taxon>Dikarya</taxon>
        <taxon>Ascomycota</taxon>
        <taxon>Pezizomycotina</taxon>
        <taxon>Eurotiomycetes</taxon>
        <taxon>Eurotiomycetidae</taxon>
        <taxon>Eurotiales</taxon>
        <taxon>Aspergillaceae</taxon>
        <taxon>Aspergillus</taxon>
        <taxon>Aspergillus subgen. Circumdati</taxon>
    </lineage>
</organism>
<name>A0A2I2FKJ3_ASPCN</name>
<keyword evidence="1" id="KW-0472">Membrane</keyword>
<gene>
    <name evidence="2" type="ORF">BDW47DRAFT_75598</name>
</gene>
<reference evidence="2 3" key="1">
    <citation type="submission" date="2017-12" db="EMBL/GenBank/DDBJ databases">
        <authorList>
            <consortium name="DOE Joint Genome Institute"/>
            <person name="Haridas S."/>
            <person name="Kjaerbolling I."/>
            <person name="Vesth T.C."/>
            <person name="Frisvad J.C."/>
            <person name="Nybo J.L."/>
            <person name="Theobald S."/>
            <person name="Kuo A."/>
            <person name="Bowyer P."/>
            <person name="Matsuda Y."/>
            <person name="Mondo S."/>
            <person name="Lyhne E.K."/>
            <person name="Kogle M.E."/>
            <person name="Clum A."/>
            <person name="Lipzen A."/>
            <person name="Salamov A."/>
            <person name="Ngan C.Y."/>
            <person name="Daum C."/>
            <person name="Chiniquy J."/>
            <person name="Barry K."/>
            <person name="LaButti K."/>
            <person name="Simmons B.A."/>
            <person name="Magnuson J.K."/>
            <person name="Mortensen U.H."/>
            <person name="Larsen T.O."/>
            <person name="Grigoriev I.V."/>
            <person name="Baker S.E."/>
            <person name="Andersen M.R."/>
            <person name="Nordberg H.P."/>
            <person name="Cantor M.N."/>
            <person name="Hua S.X."/>
        </authorList>
    </citation>
    <scope>NUCLEOTIDE SEQUENCE [LARGE SCALE GENOMIC DNA]</scope>
    <source>
        <strain evidence="2 3">CBS 102.13</strain>
    </source>
</reference>
<feature type="transmembrane region" description="Helical" evidence="1">
    <location>
        <begin position="20"/>
        <end position="41"/>
    </location>
</feature>
<feature type="transmembrane region" description="Helical" evidence="1">
    <location>
        <begin position="96"/>
        <end position="119"/>
    </location>
</feature>
<evidence type="ECO:0000256" key="1">
    <source>
        <dbReference type="SAM" id="Phobius"/>
    </source>
</evidence>